<comment type="caution">
    <text evidence="1">The sequence shown here is derived from an EMBL/GenBank/DDBJ whole genome shotgun (WGS) entry which is preliminary data.</text>
</comment>
<organism evidence="1">
    <name type="scientific">mine drainage metagenome</name>
    <dbReference type="NCBI Taxonomy" id="410659"/>
    <lineage>
        <taxon>unclassified sequences</taxon>
        <taxon>metagenomes</taxon>
        <taxon>ecological metagenomes</taxon>
    </lineage>
</organism>
<accession>A0A1J5PDV9</accession>
<reference evidence="1" key="1">
    <citation type="submission" date="2016-10" db="EMBL/GenBank/DDBJ databases">
        <title>Sequence of Gallionella enrichment culture.</title>
        <authorList>
            <person name="Poehlein A."/>
            <person name="Muehling M."/>
            <person name="Daniel R."/>
        </authorList>
    </citation>
    <scope>NUCLEOTIDE SEQUENCE</scope>
</reference>
<evidence type="ECO:0000313" key="1">
    <source>
        <dbReference type="EMBL" id="OIQ65708.1"/>
    </source>
</evidence>
<proteinExistence type="predicted"/>
<sequence length="52" mass="5639">MPVLLVTPRQDMGMAVGGRKSGAVSSHFRVRVDPRDDNQFSAFSFSAARSAK</sequence>
<dbReference type="AlphaFoldDB" id="A0A1J5PDV9"/>
<protein>
    <submittedName>
        <fullName evidence="1">Uncharacterized protein</fullName>
    </submittedName>
</protein>
<gene>
    <name evidence="1" type="ORF">GALL_527320</name>
</gene>
<dbReference type="EMBL" id="MLJW01007120">
    <property type="protein sequence ID" value="OIQ65708.1"/>
    <property type="molecule type" value="Genomic_DNA"/>
</dbReference>
<name>A0A1J5PDV9_9ZZZZ</name>